<dbReference type="RefSeq" id="XP_030828323.1">
    <property type="nucleotide sequence ID" value="XM_030972463.1"/>
</dbReference>
<feature type="transmembrane region" description="Helical" evidence="7">
    <location>
        <begin position="262"/>
        <end position="280"/>
    </location>
</feature>
<feature type="transmembrane region" description="Helical" evidence="7">
    <location>
        <begin position="205"/>
        <end position="227"/>
    </location>
</feature>
<evidence type="ECO:0000256" key="3">
    <source>
        <dbReference type="ARBA" id="ARBA00022692"/>
    </source>
</evidence>
<evidence type="ECO:0000256" key="1">
    <source>
        <dbReference type="ARBA" id="ARBA00004141"/>
    </source>
</evidence>
<feature type="transmembrane region" description="Helical" evidence="7">
    <location>
        <begin position="233"/>
        <end position="255"/>
    </location>
</feature>
<dbReference type="InterPro" id="IPR038770">
    <property type="entry name" value="Na+/solute_symporter_sf"/>
</dbReference>
<dbReference type="Pfam" id="PF01758">
    <property type="entry name" value="SBF"/>
    <property type="match status" value="1"/>
</dbReference>
<evidence type="ECO:0000313" key="8">
    <source>
        <dbReference type="EnsemblMetazoa" id="XP_030828323"/>
    </source>
</evidence>
<name>A0A7M7MY77_STRPU</name>
<dbReference type="Gene3D" id="1.20.1530.20">
    <property type="match status" value="1"/>
</dbReference>
<evidence type="ECO:0000256" key="7">
    <source>
        <dbReference type="SAM" id="Phobius"/>
    </source>
</evidence>
<dbReference type="InterPro" id="IPR002657">
    <property type="entry name" value="BilAc:Na_symport/Acr3"/>
</dbReference>
<dbReference type="InterPro" id="IPR004710">
    <property type="entry name" value="Bilac:Na_transpt"/>
</dbReference>
<organism evidence="8 9">
    <name type="scientific">Strongylocentrotus purpuratus</name>
    <name type="common">Purple sea urchin</name>
    <dbReference type="NCBI Taxonomy" id="7668"/>
    <lineage>
        <taxon>Eukaryota</taxon>
        <taxon>Metazoa</taxon>
        <taxon>Echinodermata</taxon>
        <taxon>Eleutherozoa</taxon>
        <taxon>Echinozoa</taxon>
        <taxon>Echinoidea</taxon>
        <taxon>Euechinoidea</taxon>
        <taxon>Echinacea</taxon>
        <taxon>Camarodonta</taxon>
        <taxon>Echinidea</taxon>
        <taxon>Strongylocentrotidae</taxon>
        <taxon>Strongylocentrotus</taxon>
    </lineage>
</organism>
<keyword evidence="9" id="KW-1185">Reference proteome</keyword>
<reference evidence="9" key="1">
    <citation type="submission" date="2015-02" db="EMBL/GenBank/DDBJ databases">
        <title>Genome sequencing for Strongylocentrotus purpuratus.</title>
        <authorList>
            <person name="Murali S."/>
            <person name="Liu Y."/>
            <person name="Vee V."/>
            <person name="English A."/>
            <person name="Wang M."/>
            <person name="Skinner E."/>
            <person name="Han Y."/>
            <person name="Muzny D.M."/>
            <person name="Worley K.C."/>
            <person name="Gibbs R.A."/>
        </authorList>
    </citation>
    <scope>NUCLEOTIDE SEQUENCE</scope>
</reference>
<feature type="transmembrane region" description="Helical" evidence="7">
    <location>
        <begin position="106"/>
        <end position="128"/>
    </location>
</feature>
<dbReference type="EnsemblMetazoa" id="XM_030972463">
    <property type="protein sequence ID" value="XP_030828323"/>
    <property type="gene ID" value="LOC115919220"/>
</dbReference>
<comment type="subcellular location">
    <subcellularLocation>
        <location evidence="1">Membrane</location>
        <topology evidence="1">Multi-pass membrane protein</topology>
    </subcellularLocation>
</comment>
<comment type="similarity">
    <text evidence="2">Belongs to the bile acid:sodium symporter (BASS) (TC 2.A.28) family.</text>
</comment>
<evidence type="ECO:0000256" key="5">
    <source>
        <dbReference type="ARBA" id="ARBA00022989"/>
    </source>
</evidence>
<dbReference type="AlphaFoldDB" id="A0A7M7MY77"/>
<dbReference type="OrthoDB" id="203097at2759"/>
<accession>A0A7M7MY77</accession>
<evidence type="ECO:0008006" key="10">
    <source>
        <dbReference type="Google" id="ProtNLM"/>
    </source>
</evidence>
<feature type="transmembrane region" description="Helical" evidence="7">
    <location>
        <begin position="140"/>
        <end position="164"/>
    </location>
</feature>
<keyword evidence="3 7" id="KW-0812">Transmembrane</keyword>
<keyword evidence="6 7" id="KW-0472">Membrane</keyword>
<dbReference type="PANTHER" id="PTHR10361">
    <property type="entry name" value="SODIUM-BILE ACID COTRANSPORTER"/>
    <property type="match status" value="1"/>
</dbReference>
<feature type="transmembrane region" description="Helical" evidence="7">
    <location>
        <begin position="333"/>
        <end position="352"/>
    </location>
</feature>
<keyword evidence="4" id="KW-0813">Transport</keyword>
<evidence type="ECO:0000256" key="6">
    <source>
        <dbReference type="ARBA" id="ARBA00023136"/>
    </source>
</evidence>
<protein>
    <recommendedName>
        <fullName evidence="10">Ileal sodium/bile acid cotransporter</fullName>
    </recommendedName>
</protein>
<sequence>MAFKNSSDVSKSGWDWMSTPSVNISRHAINDTIKGTISTLNESMALDLDTTPTSAMDHITAEESLPAVIDKAISMVFGMNNDTALVIIPSTNPMAVSMEELSRVRIITAIMMTVAFAMVNLAMGAAIGKVELMRQWRVPGAVLVGSIIQFLVFPLVALAIVRMFKLPTPYVTGMLLVAICPGGAMANLVTFFIDGSISVCTSMVLISTVVSMGYVPVMLLIISGGIASASVAVSMWAVVVAIFIIAVPLGLGVIIRSYKESWAHVITMIGITVGLLVYIANSLVQLFIHTQIFHAPFRVYIATALVVICGFIIAMFVAYLFGQHPTSRHTLAVHTVFHNTSLTIVILCTVFFDDPHWRQLVVIPTIYGPISSLFGIIYIIVYLTVGINSEEGNHHEAYQPINEEPGNVEYKALEGDDDDMKVKIKMAGFRLKVKGYEEMDGTVSPLPMTGY</sequence>
<evidence type="ECO:0000256" key="4">
    <source>
        <dbReference type="ARBA" id="ARBA00022847"/>
    </source>
</evidence>
<dbReference type="GO" id="GO:0016020">
    <property type="term" value="C:membrane"/>
    <property type="evidence" value="ECO:0007669"/>
    <property type="project" value="UniProtKB-SubCell"/>
</dbReference>
<feature type="transmembrane region" description="Helical" evidence="7">
    <location>
        <begin position="364"/>
        <end position="385"/>
    </location>
</feature>
<feature type="transmembrane region" description="Helical" evidence="7">
    <location>
        <begin position="300"/>
        <end position="321"/>
    </location>
</feature>
<reference evidence="8" key="2">
    <citation type="submission" date="2021-01" db="UniProtKB">
        <authorList>
            <consortium name="EnsemblMetazoa"/>
        </authorList>
    </citation>
    <scope>IDENTIFICATION</scope>
</reference>
<dbReference type="PANTHER" id="PTHR10361:SF28">
    <property type="entry name" value="P3 PROTEIN-RELATED"/>
    <property type="match status" value="1"/>
</dbReference>
<dbReference type="GeneID" id="115919220"/>
<feature type="transmembrane region" description="Helical" evidence="7">
    <location>
        <begin position="170"/>
        <end position="193"/>
    </location>
</feature>
<dbReference type="GO" id="GO:0015721">
    <property type="term" value="P:bile acid and bile salt transport"/>
    <property type="evidence" value="ECO:0000318"/>
    <property type="project" value="GO_Central"/>
</dbReference>
<evidence type="ECO:0000256" key="2">
    <source>
        <dbReference type="ARBA" id="ARBA00006528"/>
    </source>
</evidence>
<dbReference type="InParanoid" id="A0A7M7MY77"/>
<dbReference type="GO" id="GO:0008508">
    <property type="term" value="F:bile acid:sodium symporter activity"/>
    <property type="evidence" value="ECO:0000318"/>
    <property type="project" value="GO_Central"/>
</dbReference>
<keyword evidence="4" id="KW-0769">Symport</keyword>
<keyword evidence="5 7" id="KW-1133">Transmembrane helix</keyword>
<proteinExistence type="inferred from homology"/>
<dbReference type="Proteomes" id="UP000007110">
    <property type="component" value="Unassembled WGS sequence"/>
</dbReference>
<evidence type="ECO:0000313" key="9">
    <source>
        <dbReference type="Proteomes" id="UP000007110"/>
    </source>
</evidence>
<dbReference type="KEGG" id="spu:115919220"/>